<sequence>MARTEVVESGPVSAGQVSQRPLVAVAAVMLGSFLASFDTRLLSLALPDLRGAMAMSFDEGSWFNTAGTAPQILIAPAVAWLATAFGVRRILGIPALVYAVVSVLIPLVRDFHALLALNIVHGLLLGTFVPATLLVIVRVLPMQWWVPALAIYCIRVGFSMNSGVALVGFYLEHAGWQWIYWQGALVAPLLALLVHLGSPPEPVNRELVKDADWGGMLLLGCGTAMIFVGLDQGNRLDWLHSGTVVSLLVSGAGLTICFFINEATVAKPWAHANVLLSRNIGLALVTVLLFTLTSLSNSSLAPGFLTNIVQLRLYQSGTLFLAYATLPMLALVPLSIYLVETHDVRITLMIGLAAFAAAGLLGTQVTHEWSPADFIPMAMLQSVGQTFALFAVILFTLANSNPARSTAFAAYIQVMRLCGAEFGVSLMATWLRTHEQVSSNLLGLKVMRGEADTTHVLSQLAAHFTPHGISVAPARATSALATAIQREANTLAYVDAFWLTTWFAILALVCVAFMTPPPVGPFSPKSGAQ</sequence>
<dbReference type="InterPro" id="IPR020846">
    <property type="entry name" value="MFS_dom"/>
</dbReference>
<dbReference type="PROSITE" id="PS50850">
    <property type="entry name" value="MFS"/>
    <property type="match status" value="1"/>
</dbReference>
<feature type="domain" description="Major facilitator superfamily (MFS) profile" evidence="7">
    <location>
        <begin position="24"/>
        <end position="519"/>
    </location>
</feature>
<dbReference type="AlphaFoldDB" id="A0A4V1P6J2"/>
<feature type="transmembrane region" description="Helical" evidence="6">
    <location>
        <begin position="320"/>
        <end position="339"/>
    </location>
</feature>
<gene>
    <name evidence="8" type="ORF">B5V03_16175</name>
</gene>
<feature type="transmembrane region" description="Helical" evidence="6">
    <location>
        <begin position="378"/>
        <end position="398"/>
    </location>
</feature>
<dbReference type="GO" id="GO:0016020">
    <property type="term" value="C:membrane"/>
    <property type="evidence" value="ECO:0007669"/>
    <property type="project" value="UniProtKB-SubCell"/>
</dbReference>
<feature type="transmembrane region" description="Helical" evidence="6">
    <location>
        <begin position="21"/>
        <end position="42"/>
    </location>
</feature>
<dbReference type="PANTHER" id="PTHR42718">
    <property type="entry name" value="MAJOR FACILITATOR SUPERFAMILY MULTIDRUG TRANSPORTER MFSC"/>
    <property type="match status" value="1"/>
</dbReference>
<proteinExistence type="predicted"/>
<feature type="transmembrane region" description="Helical" evidence="6">
    <location>
        <begin position="280"/>
        <end position="300"/>
    </location>
</feature>
<dbReference type="Pfam" id="PF07690">
    <property type="entry name" value="MFS_1"/>
    <property type="match status" value="1"/>
</dbReference>
<evidence type="ECO:0000256" key="1">
    <source>
        <dbReference type="ARBA" id="ARBA00004141"/>
    </source>
</evidence>
<dbReference type="OrthoDB" id="9812221at2"/>
<feature type="transmembrane region" description="Helical" evidence="6">
    <location>
        <begin position="210"/>
        <end position="230"/>
    </location>
</feature>
<evidence type="ECO:0000256" key="3">
    <source>
        <dbReference type="ARBA" id="ARBA00022692"/>
    </source>
</evidence>
<keyword evidence="5 6" id="KW-0472">Membrane</keyword>
<feature type="transmembrane region" description="Helical" evidence="6">
    <location>
        <begin position="346"/>
        <end position="366"/>
    </location>
</feature>
<dbReference type="InterPro" id="IPR011701">
    <property type="entry name" value="MFS"/>
</dbReference>
<dbReference type="Gene3D" id="1.20.1250.20">
    <property type="entry name" value="MFS general substrate transporter like domains"/>
    <property type="match status" value="1"/>
</dbReference>
<dbReference type="SUPFAM" id="SSF103473">
    <property type="entry name" value="MFS general substrate transporter"/>
    <property type="match status" value="1"/>
</dbReference>
<reference evidence="8 9" key="1">
    <citation type="submission" date="2017-03" db="EMBL/GenBank/DDBJ databases">
        <authorList>
            <person name="Safronova V.I."/>
            <person name="Sazanova A.L."/>
            <person name="Chirak E.R."/>
        </authorList>
    </citation>
    <scope>NUCLEOTIDE SEQUENCE [LARGE SCALE GENOMIC DNA]</scope>
    <source>
        <strain evidence="8 9">Opo-243</strain>
    </source>
</reference>
<feature type="transmembrane region" description="Helical" evidence="6">
    <location>
        <begin position="149"/>
        <end position="171"/>
    </location>
</feature>
<feature type="transmembrane region" description="Helical" evidence="6">
    <location>
        <begin position="242"/>
        <end position="260"/>
    </location>
</feature>
<evidence type="ECO:0000313" key="9">
    <source>
        <dbReference type="Proteomes" id="UP000290819"/>
    </source>
</evidence>
<feature type="transmembrane region" description="Helical" evidence="6">
    <location>
        <begin position="496"/>
        <end position="515"/>
    </location>
</feature>
<dbReference type="PANTHER" id="PTHR42718:SF9">
    <property type="entry name" value="MAJOR FACILITATOR SUPERFAMILY MULTIDRUG TRANSPORTER MFSC"/>
    <property type="match status" value="1"/>
</dbReference>
<evidence type="ECO:0000256" key="5">
    <source>
        <dbReference type="ARBA" id="ARBA00023136"/>
    </source>
</evidence>
<keyword evidence="4 6" id="KW-1133">Transmembrane helix</keyword>
<feature type="transmembrane region" description="Helical" evidence="6">
    <location>
        <begin position="177"/>
        <end position="198"/>
    </location>
</feature>
<dbReference type="InterPro" id="IPR036259">
    <property type="entry name" value="MFS_trans_sf"/>
</dbReference>
<keyword evidence="3 6" id="KW-0812">Transmembrane</keyword>
<dbReference type="GO" id="GO:0022857">
    <property type="term" value="F:transmembrane transporter activity"/>
    <property type="evidence" value="ECO:0007669"/>
    <property type="project" value="InterPro"/>
</dbReference>
<dbReference type="EMBL" id="MZXW01000017">
    <property type="protein sequence ID" value="RXT47799.1"/>
    <property type="molecule type" value="Genomic_DNA"/>
</dbReference>
<evidence type="ECO:0000259" key="7">
    <source>
        <dbReference type="PROSITE" id="PS50850"/>
    </source>
</evidence>
<comment type="caution">
    <text evidence="8">The sequence shown here is derived from an EMBL/GenBank/DDBJ whole genome shotgun (WGS) entry which is preliminary data.</text>
</comment>
<dbReference type="Proteomes" id="UP000290819">
    <property type="component" value="Unassembled WGS sequence"/>
</dbReference>
<keyword evidence="2" id="KW-0813">Transport</keyword>
<keyword evidence="9" id="KW-1185">Reference proteome</keyword>
<accession>A0A4V1P6J2</accession>
<feature type="transmembrane region" description="Helical" evidence="6">
    <location>
        <begin position="62"/>
        <end position="83"/>
    </location>
</feature>
<organism evidence="8 9">
    <name type="scientific">Bradyrhizobium betae</name>
    <dbReference type="NCBI Taxonomy" id="244734"/>
    <lineage>
        <taxon>Bacteria</taxon>
        <taxon>Pseudomonadati</taxon>
        <taxon>Pseudomonadota</taxon>
        <taxon>Alphaproteobacteria</taxon>
        <taxon>Hyphomicrobiales</taxon>
        <taxon>Nitrobacteraceae</taxon>
        <taxon>Bradyrhizobium</taxon>
    </lineage>
</organism>
<evidence type="ECO:0000256" key="2">
    <source>
        <dbReference type="ARBA" id="ARBA00022448"/>
    </source>
</evidence>
<evidence type="ECO:0000313" key="8">
    <source>
        <dbReference type="EMBL" id="RXT47799.1"/>
    </source>
</evidence>
<evidence type="ECO:0000256" key="4">
    <source>
        <dbReference type="ARBA" id="ARBA00022989"/>
    </source>
</evidence>
<evidence type="ECO:0000256" key="6">
    <source>
        <dbReference type="SAM" id="Phobius"/>
    </source>
</evidence>
<name>A0A4V1P6J2_9BRAD</name>
<comment type="subcellular location">
    <subcellularLocation>
        <location evidence="1">Membrane</location>
        <topology evidence="1">Multi-pass membrane protein</topology>
    </subcellularLocation>
</comment>
<dbReference type="RefSeq" id="WP_129271333.1">
    <property type="nucleotide sequence ID" value="NZ_MZXW01000017.1"/>
</dbReference>
<protein>
    <submittedName>
        <fullName evidence="8">Arabinose ABC transporter permease</fullName>
    </submittedName>
</protein>
<feature type="transmembrane region" description="Helical" evidence="6">
    <location>
        <begin position="90"/>
        <end position="108"/>
    </location>
</feature>
<feature type="transmembrane region" description="Helical" evidence="6">
    <location>
        <begin position="114"/>
        <end position="137"/>
    </location>
</feature>